<protein>
    <submittedName>
        <fullName evidence="1">CENP-Q, a CENPA-CAD centromere complex subunit-domain-containing protein</fullName>
    </submittedName>
</protein>
<sequence>MAPEVANQKRKRGRPTNASRNDDEGDASGTQTKLTRQGQIATASENTRESDMDEGSRPRKRGRPANTEPSSQAQPEPEPETAQLPKAKRKRRQSPEAQPSGDRDNEGEEEPEQPPEPENAQRKRRGRPRLSNGDEQTEERDNTTAAAENTPPKKRGRPPKESEKGKDKEAAADEADDENEGNSSILRRSERVRRSPDNSAEIQRPASEQGPSSKKSKEGGKRGRPPLNDRSIGEAESESIPQPKRKRGRPSLNDRPPADEEANTEPQPQPKKRGRPSLSGQHAAPSPKEKARKSRKRPSHDQEAPEEEGHPTRGRPRLSNKEQPKQRKNRRSSEMQDRSSSPESDASPPRYRHLTTRTRRVPRNVIESKWTPLEAPALSSVASLLQSATRPVLLRLNNAQRHAQAQAVLTAVSNRLRSKMARGLPFPPATTATRREEEFEFERTISGVQALESQLDPLLHGVELLRREKERAQKELDREYKVLSRLSSNAHAEARERREQMRKMHVLVQERPPESRAEDGGEILPAEKGVGRVFSNIQDEELSGVATQIANHMESMRSNLQQVDGVVPAIAKSQGLLRAALQAHLDQEQLESVILG</sequence>
<dbReference type="EMBL" id="MU394323">
    <property type="protein sequence ID" value="KAI6085620.1"/>
    <property type="molecule type" value="Genomic_DNA"/>
</dbReference>
<evidence type="ECO:0000313" key="1">
    <source>
        <dbReference type="EMBL" id="KAI6085620.1"/>
    </source>
</evidence>
<proteinExistence type="predicted"/>
<keyword evidence="2" id="KW-1185">Reference proteome</keyword>
<organism evidence="1 2">
    <name type="scientific">Hypoxylon rubiginosum</name>
    <dbReference type="NCBI Taxonomy" id="110542"/>
    <lineage>
        <taxon>Eukaryota</taxon>
        <taxon>Fungi</taxon>
        <taxon>Dikarya</taxon>
        <taxon>Ascomycota</taxon>
        <taxon>Pezizomycotina</taxon>
        <taxon>Sordariomycetes</taxon>
        <taxon>Xylariomycetidae</taxon>
        <taxon>Xylariales</taxon>
        <taxon>Hypoxylaceae</taxon>
        <taxon>Hypoxylon</taxon>
    </lineage>
</organism>
<comment type="caution">
    <text evidence="1">The sequence shown here is derived from an EMBL/GenBank/DDBJ whole genome shotgun (WGS) entry which is preliminary data.</text>
</comment>
<accession>A0ACC0CYS6</accession>
<reference evidence="1 2" key="1">
    <citation type="journal article" date="2022" name="New Phytol.">
        <title>Ecological generalism drives hyperdiversity of secondary metabolite gene clusters in xylarialean endophytes.</title>
        <authorList>
            <person name="Franco M.E.E."/>
            <person name="Wisecaver J.H."/>
            <person name="Arnold A.E."/>
            <person name="Ju Y.M."/>
            <person name="Slot J.C."/>
            <person name="Ahrendt S."/>
            <person name="Moore L.P."/>
            <person name="Eastman K.E."/>
            <person name="Scott K."/>
            <person name="Konkel Z."/>
            <person name="Mondo S.J."/>
            <person name="Kuo A."/>
            <person name="Hayes R.D."/>
            <person name="Haridas S."/>
            <person name="Andreopoulos B."/>
            <person name="Riley R."/>
            <person name="LaButti K."/>
            <person name="Pangilinan J."/>
            <person name="Lipzen A."/>
            <person name="Amirebrahimi M."/>
            <person name="Yan J."/>
            <person name="Adam C."/>
            <person name="Keymanesh K."/>
            <person name="Ng V."/>
            <person name="Louie K."/>
            <person name="Northen T."/>
            <person name="Drula E."/>
            <person name="Henrissat B."/>
            <person name="Hsieh H.M."/>
            <person name="Youens-Clark K."/>
            <person name="Lutzoni F."/>
            <person name="Miadlikowska J."/>
            <person name="Eastwood D.C."/>
            <person name="Hamelin R.C."/>
            <person name="Grigoriev I.V."/>
            <person name="U'Ren J.M."/>
        </authorList>
    </citation>
    <scope>NUCLEOTIDE SEQUENCE [LARGE SCALE GENOMIC DNA]</scope>
    <source>
        <strain evidence="1 2">ER1909</strain>
    </source>
</reference>
<name>A0ACC0CYS6_9PEZI</name>
<evidence type="ECO:0000313" key="2">
    <source>
        <dbReference type="Proteomes" id="UP001497680"/>
    </source>
</evidence>
<dbReference type="Proteomes" id="UP001497680">
    <property type="component" value="Unassembled WGS sequence"/>
</dbReference>
<gene>
    <name evidence="1" type="ORF">F4821DRAFT_240167</name>
</gene>